<keyword evidence="2" id="KW-0963">Cytoplasm</keyword>
<proteinExistence type="predicted"/>
<evidence type="ECO:0000259" key="8">
    <source>
        <dbReference type="PROSITE" id="PS51981"/>
    </source>
</evidence>
<gene>
    <name evidence="9" type="ORF">EC973_009598</name>
</gene>
<evidence type="ECO:0000256" key="3">
    <source>
        <dbReference type="ARBA" id="ARBA00022723"/>
    </source>
</evidence>
<name>A0A8H7BJL1_9FUNG</name>
<dbReference type="InterPro" id="IPR041677">
    <property type="entry name" value="DNA2/NAM7_AAA_11"/>
</dbReference>
<dbReference type="InterPro" id="IPR000967">
    <property type="entry name" value="Znf_NFX1"/>
</dbReference>
<evidence type="ECO:0000256" key="2">
    <source>
        <dbReference type="ARBA" id="ARBA00022490"/>
    </source>
</evidence>
<keyword evidence="4" id="KW-0677">Repeat</keyword>
<dbReference type="GO" id="GO:0031380">
    <property type="term" value="C:nuclear RNA-directed RNA polymerase complex"/>
    <property type="evidence" value="ECO:0007669"/>
    <property type="project" value="TreeGrafter"/>
</dbReference>
<keyword evidence="6" id="KW-0862">Zinc</keyword>
<dbReference type="SMART" id="SM00438">
    <property type="entry name" value="ZnF_NFX"/>
    <property type="match status" value="5"/>
</dbReference>
<evidence type="ECO:0000256" key="6">
    <source>
        <dbReference type="ARBA" id="ARBA00022833"/>
    </source>
</evidence>
<dbReference type="InterPro" id="IPR046439">
    <property type="entry name" value="ZF_RZ_dom"/>
</dbReference>
<dbReference type="GO" id="GO:0008270">
    <property type="term" value="F:zinc ion binding"/>
    <property type="evidence" value="ECO:0007669"/>
    <property type="project" value="UniProtKB-KW"/>
</dbReference>
<dbReference type="GO" id="GO:0002376">
    <property type="term" value="P:immune system process"/>
    <property type="evidence" value="ECO:0007669"/>
    <property type="project" value="UniProtKB-KW"/>
</dbReference>
<dbReference type="InterPro" id="IPR057373">
    <property type="entry name" value="ZNFX1"/>
</dbReference>
<evidence type="ECO:0000256" key="5">
    <source>
        <dbReference type="ARBA" id="ARBA00022771"/>
    </source>
</evidence>
<evidence type="ECO:0000313" key="10">
    <source>
        <dbReference type="Proteomes" id="UP000605846"/>
    </source>
</evidence>
<dbReference type="EMBL" id="JABAYA010000096">
    <property type="protein sequence ID" value="KAF7725498.1"/>
    <property type="molecule type" value="Genomic_DNA"/>
</dbReference>
<dbReference type="CDD" id="cd17936">
    <property type="entry name" value="EEXXEc_NFX1"/>
    <property type="match status" value="1"/>
</dbReference>
<dbReference type="FunFam" id="3.40.50.300:FF:001660">
    <property type="entry name" value="NF-X1 finger and helicase protein, putative"/>
    <property type="match status" value="1"/>
</dbReference>
<dbReference type="SUPFAM" id="SSF52540">
    <property type="entry name" value="P-loop containing nucleoside triphosphate hydrolases"/>
    <property type="match status" value="1"/>
</dbReference>
<organism evidence="9 10">
    <name type="scientific">Apophysomyces ossiformis</name>
    <dbReference type="NCBI Taxonomy" id="679940"/>
    <lineage>
        <taxon>Eukaryota</taxon>
        <taxon>Fungi</taxon>
        <taxon>Fungi incertae sedis</taxon>
        <taxon>Mucoromycota</taxon>
        <taxon>Mucoromycotina</taxon>
        <taxon>Mucoromycetes</taxon>
        <taxon>Mucorales</taxon>
        <taxon>Mucorineae</taxon>
        <taxon>Mucoraceae</taxon>
        <taxon>Apophysomyces</taxon>
    </lineage>
</organism>
<keyword evidence="7" id="KW-0391">Immunity</keyword>
<accession>A0A8H7BJL1</accession>
<dbReference type="Pfam" id="PF13086">
    <property type="entry name" value="AAA_11"/>
    <property type="match status" value="1"/>
</dbReference>
<comment type="subcellular location">
    <subcellularLocation>
        <location evidence="1">Cytoplasm</location>
    </subcellularLocation>
</comment>
<dbReference type="GO" id="GO:0031048">
    <property type="term" value="P:regulatory ncRNA-mediated heterochromatin formation"/>
    <property type="evidence" value="ECO:0007669"/>
    <property type="project" value="TreeGrafter"/>
</dbReference>
<dbReference type="Pfam" id="PF13087">
    <property type="entry name" value="AAA_12"/>
    <property type="match status" value="1"/>
</dbReference>
<keyword evidence="10" id="KW-1185">Reference proteome</keyword>
<reference evidence="9" key="1">
    <citation type="submission" date="2020-01" db="EMBL/GenBank/DDBJ databases">
        <title>Genome Sequencing of Three Apophysomyces-Like Fungal Strains Confirms a Novel Fungal Genus in the Mucoromycota with divergent Burkholderia-like Endosymbiotic Bacteria.</title>
        <authorList>
            <person name="Stajich J.E."/>
            <person name="Macias A.M."/>
            <person name="Carter-House D."/>
            <person name="Lovett B."/>
            <person name="Kasson L.R."/>
            <person name="Berry K."/>
            <person name="Grigoriev I."/>
            <person name="Chang Y."/>
            <person name="Spatafora J."/>
            <person name="Kasson M.T."/>
        </authorList>
    </citation>
    <scope>NUCLEOTIDE SEQUENCE</scope>
    <source>
        <strain evidence="9">NRRL A-21654</strain>
    </source>
</reference>
<sequence length="1922" mass="218933">MGDNQSYPLHRKLQKLSSREIVKYPSEHLYLCSDVYMKNDIQMSFFMNQEYEFTRPGQASLFILGLHQSLNSVVGAEELLQQLSDCKFYPIKALLKKRYGDDMDFSFSRHLVPLTMALTRYNWKDCAMQKQVTELYGLVKSVDNHFFSTYLNCLRKAVREPIQPADQEEDGDFSPVHHLQLLFPIVLLVLTLVTRNIMDKYDELVQNRVAAMEDVFEEILKNGTDNSNVGTALQTLNEHLGRLKLLTKEARLRLDRGLQLVEAAEKHKKDVRVPDDLWPIPPRFISQHDNDHEDIKKIHIPPSPQEILVSNPVNLPGNYPLVVNAHWKPQGAERHLDTHFRLLREDFISPIRNSILLFLKEVQLNKSGSSLLRNGRLSRKDFLRGNTNKNNTEFVNLFIYKSVQVLSMTANRYDGLVVTARFDQVVKLGSKKRREFWASNQRLSIGTLVCFVQVKANMQNQIVFATVRRKDEKLLAKKEKCAEMSFVPVHVQDAPILQSWMEDQQESPVYMLEICKVIYDAITPVCFALQSWDPSQLPLSRYICPTSDFVGKDISIAIPRFANSNSFYYDLSSMTGNEECRLYPSVEASRRKCVADLQARSKLDNEQSEAFVYALCSEISCTQGPPGTGKTFLAVPIVTTLLENQNRIGRPSNGRKSPILLVCYTNHALDQFLNHLIHAGVSNIVRIGGRCTDPSLEPYCFKSGKIRKEAYWKIKQQIEAIERDIQHHIRKLQAKVAWNDLKYYLHITDPDALDAFLNHPQYYTIGKDHEWQAVGKKGSKNIKDILTYWLSIETSEDLQRESRLDQPGLWRLTLAQRRSRYEEWVSRIQAETRSQLSKACKQAELVKKKYQREKELQDFLDLSNCKVIGMTTTGAAKHQHLLSSLQIKTVMLEEAAEVLEGHVLSCLSPNTQQLIMIGDHLQLRPQINTYNLSMDSFEGKKHALNLSMFERLQAPDYRFPTVTLKVQRRMRPAISKHIRNILYPDLRDGENVLDYPDVRGMKHNVFFFNHDHAEDALQKRDEDKNSAQINSHSNHFEAIMAASLVQYLIQQGYEASDIVVLTPYISQLMALRKALEKYHTVKVDNRDQEDIMKNVEDEGALEKMMEDLQGTTAHKSNLRKSIRVATVDNFQGEEATIVVLSLVRNSGQASGQTIGFLKNANRINVMLSRAKHGLYILGQALLFSRLSPTWDKILQQMTEDGCVGRKFSVYCQKHPEDVRYIGSPADFDTKTIGGGCGRPCTVKLKKCGHLCPRPCHSDLSTHTEEICVKPCQRMLPCQHPCPRVCSQRCGQCPVNRGDITLPCGHVYESMPCHLFVNLASYKCQVMCEKVIPSCGHSVKVRCCEDPEKMRCRLSCGQALPCGHNCAAECSECTELSRSIILPDAGVPIIRTKHLDCNIRCGRQLSCGHSCEEECHSLVKKECAPCKKLCTLSVCNHSVCDHLCATPCIACAEPCEWECVHEGRCLMPCGIPCTRLPCNERCALRLSCGHQCPSLCGEPCPRPEFCKEDSCAKKLPNQKILDQQADLILMRSYREINVEEDPIIVLPCGHLFTVDTLDGLLNFEAYYTMDKRGKWTGLKEISTSFMPQVQCPSCRDNRIRLVRRYGRAAKHACNYAAEKKFIVANSKIIELIRTMMNTFEKQTCDHMQMQKYKKTEQLILMFQESLRASPLLAAYESMQVAISKGASINPNERNRVPVHTSFAVPAHLCLARLLYIRVDQYFRGYGEISPYNNGSSKWSTEERTKIETDLSRAAEECEMAVTVAEKGNAHTRMLEAKFMMLEGYKRKVLYCTFSCQDVRSISSVEKAYALCQELQKLAKEFPSFANSYQDSLNSMERFFRLASKGIVEGYMSESEKSMVRAAMDREFFYGGTHWYQCPNGHPYTIGECGGAMQLTQCPECGENIGGQSHNLASRNQVIHSYGQ</sequence>
<dbReference type="Pfam" id="PF20173">
    <property type="entry name" value="ZnF_RZ-type"/>
    <property type="match status" value="1"/>
</dbReference>
<keyword evidence="5" id="KW-0863">Zinc-finger</keyword>
<dbReference type="Proteomes" id="UP000605846">
    <property type="component" value="Unassembled WGS sequence"/>
</dbReference>
<dbReference type="GO" id="GO:0005737">
    <property type="term" value="C:cytoplasm"/>
    <property type="evidence" value="ECO:0007669"/>
    <property type="project" value="UniProtKB-SubCell"/>
</dbReference>
<dbReference type="PROSITE" id="PS51981">
    <property type="entry name" value="ZF_RZ"/>
    <property type="match status" value="1"/>
</dbReference>
<dbReference type="PANTHER" id="PTHR10887">
    <property type="entry name" value="DNA2/NAM7 HELICASE FAMILY"/>
    <property type="match status" value="1"/>
</dbReference>
<dbReference type="InterPro" id="IPR041679">
    <property type="entry name" value="DNA2/NAM7-like_C"/>
</dbReference>
<dbReference type="Pfam" id="PF25396">
    <property type="entry name" value="ZNFX1"/>
    <property type="match status" value="1"/>
</dbReference>
<dbReference type="GO" id="GO:0004386">
    <property type="term" value="F:helicase activity"/>
    <property type="evidence" value="ECO:0007669"/>
    <property type="project" value="InterPro"/>
</dbReference>
<comment type="caution">
    <text evidence="9">The sequence shown here is derived from an EMBL/GenBank/DDBJ whole genome shotgun (WGS) entry which is preliminary data.</text>
</comment>
<dbReference type="InterPro" id="IPR027417">
    <property type="entry name" value="P-loop_NTPase"/>
</dbReference>
<evidence type="ECO:0000313" key="9">
    <source>
        <dbReference type="EMBL" id="KAF7725498.1"/>
    </source>
</evidence>
<protein>
    <recommendedName>
        <fullName evidence="8">RZ-type domain-containing protein</fullName>
    </recommendedName>
</protein>
<dbReference type="InterPro" id="IPR045055">
    <property type="entry name" value="DNA2/NAM7-like"/>
</dbReference>
<dbReference type="PANTHER" id="PTHR10887:SF341">
    <property type="entry name" value="NFX1-TYPE ZINC FINGER-CONTAINING PROTEIN 1"/>
    <property type="match status" value="1"/>
</dbReference>
<feature type="domain" description="RZ-type" evidence="8">
    <location>
        <begin position="1850"/>
        <end position="1922"/>
    </location>
</feature>
<dbReference type="CDD" id="cd18808">
    <property type="entry name" value="SF1_C_Upf1"/>
    <property type="match status" value="1"/>
</dbReference>
<dbReference type="OrthoDB" id="2416014at2759"/>
<dbReference type="CDD" id="cd06008">
    <property type="entry name" value="NF-X1-zinc-finger"/>
    <property type="match status" value="2"/>
</dbReference>
<dbReference type="Gene3D" id="3.40.50.300">
    <property type="entry name" value="P-loop containing nucleotide triphosphate hydrolases"/>
    <property type="match status" value="2"/>
</dbReference>
<evidence type="ECO:0000256" key="4">
    <source>
        <dbReference type="ARBA" id="ARBA00022737"/>
    </source>
</evidence>
<evidence type="ECO:0000256" key="1">
    <source>
        <dbReference type="ARBA" id="ARBA00004496"/>
    </source>
</evidence>
<dbReference type="InterPro" id="IPR047187">
    <property type="entry name" value="SF1_C_Upf1"/>
</dbReference>
<evidence type="ECO:0000256" key="7">
    <source>
        <dbReference type="ARBA" id="ARBA00022859"/>
    </source>
</evidence>
<keyword evidence="3" id="KW-0479">Metal-binding</keyword>